<dbReference type="eggNOG" id="COG0446">
    <property type="taxonomic scope" value="Bacteria"/>
</dbReference>
<dbReference type="SUPFAM" id="SSF51905">
    <property type="entry name" value="FAD/NAD(P)-binding domain"/>
    <property type="match status" value="1"/>
</dbReference>
<dbReference type="EMBL" id="AJAQ01000015">
    <property type="protein sequence ID" value="EOH94322.1"/>
    <property type="molecule type" value="Genomic_DNA"/>
</dbReference>
<dbReference type="Gene3D" id="3.40.50.720">
    <property type="entry name" value="NAD(P)-binding Rossmann-like Domain"/>
    <property type="match status" value="1"/>
</dbReference>
<dbReference type="HOGENOM" id="CLU_2584322_0_0_9"/>
<evidence type="ECO:0000313" key="1">
    <source>
        <dbReference type="EMBL" id="EOH94322.1"/>
    </source>
</evidence>
<protein>
    <recommendedName>
        <fullName evidence="3">FAD/NAD(P)-binding domain-containing protein</fullName>
    </recommendedName>
</protein>
<reference evidence="1 2" key="1">
    <citation type="submission" date="2013-02" db="EMBL/GenBank/DDBJ databases">
        <title>The Genome Sequence of Enterococcus pallens BAA-351.</title>
        <authorList>
            <consortium name="The Broad Institute Genome Sequencing Platform"/>
            <consortium name="The Broad Institute Genome Sequencing Center for Infectious Disease"/>
            <person name="Earl A.M."/>
            <person name="Gilmore M.S."/>
            <person name="Lebreton F."/>
            <person name="Walker B."/>
            <person name="Young S.K."/>
            <person name="Zeng Q."/>
            <person name="Gargeya S."/>
            <person name="Fitzgerald M."/>
            <person name="Haas B."/>
            <person name="Abouelleil A."/>
            <person name="Alvarado L."/>
            <person name="Arachchi H.M."/>
            <person name="Berlin A.M."/>
            <person name="Chapman S.B."/>
            <person name="Dewar J."/>
            <person name="Goldberg J."/>
            <person name="Griggs A."/>
            <person name="Gujja S."/>
            <person name="Hansen M."/>
            <person name="Howarth C."/>
            <person name="Imamovic A."/>
            <person name="Larimer J."/>
            <person name="McCowan C."/>
            <person name="Murphy C."/>
            <person name="Neiman D."/>
            <person name="Pearson M."/>
            <person name="Priest M."/>
            <person name="Roberts A."/>
            <person name="Saif S."/>
            <person name="Shea T."/>
            <person name="Sisk P."/>
            <person name="Sykes S."/>
            <person name="Wortman J."/>
            <person name="Nusbaum C."/>
            <person name="Birren B."/>
        </authorList>
    </citation>
    <scope>NUCLEOTIDE SEQUENCE [LARGE SCALE GENOMIC DNA]</scope>
    <source>
        <strain evidence="1 2">ATCC BAA-351</strain>
    </source>
</reference>
<name>R2QD24_9ENTE</name>
<dbReference type="Proteomes" id="UP000013782">
    <property type="component" value="Unassembled WGS sequence"/>
</dbReference>
<proteinExistence type="predicted"/>
<dbReference type="RefSeq" id="WP_010757048.1">
    <property type="nucleotide sequence ID" value="NZ_ASWD01000001.1"/>
</dbReference>
<evidence type="ECO:0008006" key="3">
    <source>
        <dbReference type="Google" id="ProtNLM"/>
    </source>
</evidence>
<gene>
    <name evidence="1" type="ORF">UAU_02057</name>
</gene>
<dbReference type="AlphaFoldDB" id="R2QD24"/>
<comment type="caution">
    <text evidence="1">The sequence shown here is derived from an EMBL/GenBank/DDBJ whole genome shotgun (WGS) entry which is preliminary data.</text>
</comment>
<keyword evidence="2" id="KW-1185">Reference proteome</keyword>
<accession>R2QD24</accession>
<dbReference type="STRING" id="160454.RV10_GL001885"/>
<organism evidence="1 2">
    <name type="scientific">Enterococcus pallens ATCC BAA-351</name>
    <dbReference type="NCBI Taxonomy" id="1158607"/>
    <lineage>
        <taxon>Bacteria</taxon>
        <taxon>Bacillati</taxon>
        <taxon>Bacillota</taxon>
        <taxon>Bacilli</taxon>
        <taxon>Lactobacillales</taxon>
        <taxon>Enterococcaceae</taxon>
        <taxon>Enterococcus</taxon>
    </lineage>
</organism>
<dbReference type="PATRIC" id="fig|1158607.3.peg.2029"/>
<dbReference type="Gene3D" id="3.50.50.60">
    <property type="entry name" value="FAD/NAD(P)-binding domain"/>
    <property type="match status" value="1"/>
</dbReference>
<dbReference type="InterPro" id="IPR036188">
    <property type="entry name" value="FAD/NAD-bd_sf"/>
</dbReference>
<evidence type="ECO:0000313" key="2">
    <source>
        <dbReference type="Proteomes" id="UP000013782"/>
    </source>
</evidence>
<sequence>MLTTSAAVQKITEAAVIITQDGKEKQIPADTVIIAAGYNPVNQLEAAIEDYVDVTVVGDAVASRKIMDAIHEAYHTIRVM</sequence>